<feature type="compositionally biased region" description="Low complexity" evidence="2">
    <location>
        <begin position="36"/>
        <end position="48"/>
    </location>
</feature>
<dbReference type="InterPro" id="IPR035965">
    <property type="entry name" value="PAS-like_dom_sf"/>
</dbReference>
<evidence type="ECO:0000259" key="3">
    <source>
        <dbReference type="PROSITE" id="PS50112"/>
    </source>
</evidence>
<name>A0ABX6A8N5_STRVD</name>
<keyword evidence="1" id="KW-0418">Kinase</keyword>
<gene>
    <name evidence="4" type="ORF">CP969_02185</name>
</gene>
<proteinExistence type="predicted"/>
<keyword evidence="1" id="KW-0808">Transferase</keyword>
<evidence type="ECO:0000256" key="2">
    <source>
        <dbReference type="SAM" id="MobiDB-lite"/>
    </source>
</evidence>
<feature type="domain" description="PAS" evidence="3">
    <location>
        <begin position="343"/>
        <end position="388"/>
    </location>
</feature>
<dbReference type="PANTHER" id="PTHR35526:SF3">
    <property type="entry name" value="ANTI-SIGMA-F FACTOR RSBW"/>
    <property type="match status" value="1"/>
</dbReference>
<dbReference type="InterPro" id="IPR000014">
    <property type="entry name" value="PAS"/>
</dbReference>
<dbReference type="PROSITE" id="PS50112">
    <property type="entry name" value="PAS"/>
    <property type="match status" value="1"/>
</dbReference>
<evidence type="ECO:0000313" key="4">
    <source>
        <dbReference type="EMBL" id="QEU83660.1"/>
    </source>
</evidence>
<evidence type="ECO:0000256" key="1">
    <source>
        <dbReference type="ARBA" id="ARBA00022527"/>
    </source>
</evidence>
<feature type="region of interest" description="Disordered" evidence="2">
    <location>
        <begin position="25"/>
        <end position="50"/>
    </location>
</feature>
<dbReference type="CDD" id="cd00130">
    <property type="entry name" value="PAS"/>
    <property type="match status" value="1"/>
</dbReference>
<reference evidence="4 5" key="1">
    <citation type="submission" date="2017-09" db="EMBL/GenBank/DDBJ databases">
        <authorList>
            <person name="Lee N."/>
            <person name="Cho B.-K."/>
        </authorList>
    </citation>
    <scope>NUCLEOTIDE SEQUENCE [LARGE SCALE GENOMIC DNA]</scope>
    <source>
        <strain evidence="4 5">ATCC 39115</strain>
    </source>
</reference>
<dbReference type="Gene3D" id="3.30.565.10">
    <property type="entry name" value="Histidine kinase-like ATPase, C-terminal domain"/>
    <property type="match status" value="1"/>
</dbReference>
<dbReference type="Pfam" id="PF13581">
    <property type="entry name" value="HATPase_c_2"/>
    <property type="match status" value="1"/>
</dbReference>
<keyword evidence="5" id="KW-1185">Reference proteome</keyword>
<dbReference type="Pfam" id="PF00989">
    <property type="entry name" value="PAS"/>
    <property type="match status" value="1"/>
</dbReference>
<dbReference type="PANTHER" id="PTHR35526">
    <property type="entry name" value="ANTI-SIGMA-F FACTOR RSBW-RELATED"/>
    <property type="match status" value="1"/>
</dbReference>
<sequence length="462" mass="49316">MCCATFKQRGWNGLGRGDLCVITRDDRGRRGGQTGGMATPGPAGAPLRRLPPRPQSAAAARRFVRDVLDGAAPDVVDTAQLLVSELVTNAVVHAHTEVEVRAWAADGRVHVHVSDQDPNRVLVPRTGGTAYAGTGRGLAMVEQLASSHGVLVGEDGKTVWFELRPGTPEPPASGWSIPAAPLATMVTVELVDLPGALHAAAQQHRDALLREFLLAASAGDPPSVPLEDLLTAHDTNHLISARLASASEHHARGDLRTVRVQMPAGAREAVLTLGRMLDAADEAARRGQLLTRPALPQIRAVTHWLLGQITGQLAGHDPTAWTAVPREPSATSPELAPFDPGRLQASSTPTIAADDGNRIIAANAAAAELLGWHPSDLIGQRVTMIIPEHLRERHVAAFTSLLLTGQAYILGRQVAMPALHRDGRLIEISLCIQTQEATDGRSVFVARLTGQERRETWVHRAE</sequence>
<protein>
    <submittedName>
        <fullName evidence="4">PAS domain S-box protein</fullName>
    </submittedName>
</protein>
<dbReference type="NCBIfam" id="TIGR00229">
    <property type="entry name" value="sensory_box"/>
    <property type="match status" value="1"/>
</dbReference>
<evidence type="ECO:0000313" key="5">
    <source>
        <dbReference type="Proteomes" id="UP000327143"/>
    </source>
</evidence>
<dbReference type="SUPFAM" id="SSF55785">
    <property type="entry name" value="PYP-like sensor domain (PAS domain)"/>
    <property type="match status" value="1"/>
</dbReference>
<dbReference type="InterPro" id="IPR036890">
    <property type="entry name" value="HATPase_C_sf"/>
</dbReference>
<dbReference type="Gene3D" id="3.30.450.20">
    <property type="entry name" value="PAS domain"/>
    <property type="match status" value="1"/>
</dbReference>
<dbReference type="Proteomes" id="UP000327143">
    <property type="component" value="Chromosome"/>
</dbReference>
<dbReference type="CDD" id="cd16936">
    <property type="entry name" value="HATPase_RsbW-like"/>
    <property type="match status" value="1"/>
</dbReference>
<keyword evidence="1" id="KW-0723">Serine/threonine-protein kinase</keyword>
<accession>A0ABX6A8N5</accession>
<dbReference type="InterPro" id="IPR013767">
    <property type="entry name" value="PAS_fold"/>
</dbReference>
<dbReference type="EMBL" id="CP023700">
    <property type="protein sequence ID" value="QEU83660.1"/>
    <property type="molecule type" value="Genomic_DNA"/>
</dbReference>
<dbReference type="InterPro" id="IPR003594">
    <property type="entry name" value="HATPase_dom"/>
</dbReference>
<dbReference type="SMART" id="SM00091">
    <property type="entry name" value="PAS"/>
    <property type="match status" value="1"/>
</dbReference>
<dbReference type="SUPFAM" id="SSF55874">
    <property type="entry name" value="ATPase domain of HSP90 chaperone/DNA topoisomerase II/histidine kinase"/>
    <property type="match status" value="1"/>
</dbReference>
<organism evidence="4 5">
    <name type="scientific">Streptomyces viridosporus T7A</name>
    <dbReference type="NCBI Taxonomy" id="665577"/>
    <lineage>
        <taxon>Bacteria</taxon>
        <taxon>Bacillati</taxon>
        <taxon>Actinomycetota</taxon>
        <taxon>Actinomycetes</taxon>
        <taxon>Kitasatosporales</taxon>
        <taxon>Streptomycetaceae</taxon>
        <taxon>Streptomyces</taxon>
    </lineage>
</organism>
<dbReference type="InterPro" id="IPR050267">
    <property type="entry name" value="Anti-sigma-factor_SerPK"/>
</dbReference>